<dbReference type="Gene3D" id="3.30.540.10">
    <property type="entry name" value="Fructose-1,6-Bisphosphatase, subunit A, domain 1"/>
    <property type="match status" value="1"/>
</dbReference>
<dbReference type="SUPFAM" id="SSF56655">
    <property type="entry name" value="Carbohydrate phosphatase"/>
    <property type="match status" value="1"/>
</dbReference>
<organism evidence="9 10">
    <name type="scientific">Phycicoccus avicenniae</name>
    <dbReference type="NCBI Taxonomy" id="2828860"/>
    <lineage>
        <taxon>Bacteria</taxon>
        <taxon>Bacillati</taxon>
        <taxon>Actinomycetota</taxon>
        <taxon>Actinomycetes</taxon>
        <taxon>Micrococcales</taxon>
        <taxon>Intrasporangiaceae</taxon>
        <taxon>Phycicoccus</taxon>
    </lineage>
</organism>
<reference evidence="9" key="1">
    <citation type="submission" date="2021-04" db="EMBL/GenBank/DDBJ databases">
        <title>Phycicoccus avicenniae sp. nov., a novel endophytic actinomycetes isolated from branch of Avicennia mariana.</title>
        <authorList>
            <person name="Tuo L."/>
        </authorList>
    </citation>
    <scope>NUCLEOTIDE SEQUENCE</scope>
    <source>
        <strain evidence="9">BSK3Z-2</strain>
    </source>
</reference>
<dbReference type="RefSeq" id="WP_211602704.1">
    <property type="nucleotide sequence ID" value="NZ_JAGSNF010000012.1"/>
</dbReference>
<evidence type="ECO:0000256" key="5">
    <source>
        <dbReference type="ARBA" id="ARBA00022801"/>
    </source>
</evidence>
<feature type="binding site" evidence="7">
    <location>
        <position position="99"/>
    </location>
    <ligand>
        <name>Mg(2+)</name>
        <dbReference type="ChEBI" id="CHEBI:18420"/>
        <label>1</label>
        <note>catalytic</note>
    </ligand>
</feature>
<dbReference type="PANTHER" id="PTHR20854">
    <property type="entry name" value="INOSITOL MONOPHOSPHATASE"/>
    <property type="match status" value="1"/>
</dbReference>
<dbReference type="GO" id="GO:0007165">
    <property type="term" value="P:signal transduction"/>
    <property type="evidence" value="ECO:0007669"/>
    <property type="project" value="TreeGrafter"/>
</dbReference>
<name>A0A941D7W8_9MICO</name>
<dbReference type="InterPro" id="IPR020550">
    <property type="entry name" value="Inositol_monophosphatase_CS"/>
</dbReference>
<dbReference type="CDD" id="cd01639">
    <property type="entry name" value="IMPase"/>
    <property type="match status" value="1"/>
</dbReference>
<dbReference type="EC" id="3.1.3.25" evidence="8"/>
<evidence type="ECO:0000313" key="9">
    <source>
        <dbReference type="EMBL" id="MBR7743443.1"/>
    </source>
</evidence>
<keyword evidence="4 7" id="KW-0479">Metal-binding</keyword>
<comment type="cofactor">
    <cofactor evidence="2 7 8">
        <name>Mg(2+)</name>
        <dbReference type="ChEBI" id="CHEBI:18420"/>
    </cofactor>
</comment>
<feature type="binding site" evidence="7">
    <location>
        <position position="233"/>
    </location>
    <ligand>
        <name>Mg(2+)</name>
        <dbReference type="ChEBI" id="CHEBI:18420"/>
        <label>1</label>
        <note>catalytic</note>
    </ligand>
</feature>
<dbReference type="PROSITE" id="PS00630">
    <property type="entry name" value="IMP_2"/>
    <property type="match status" value="1"/>
</dbReference>
<evidence type="ECO:0000256" key="6">
    <source>
        <dbReference type="ARBA" id="ARBA00022842"/>
    </source>
</evidence>
<dbReference type="Proteomes" id="UP000677016">
    <property type="component" value="Unassembled WGS sequence"/>
</dbReference>
<comment type="similarity">
    <text evidence="3 8">Belongs to the inositol monophosphatase superfamily.</text>
</comment>
<proteinExistence type="inferred from homology"/>
<evidence type="ECO:0000256" key="1">
    <source>
        <dbReference type="ARBA" id="ARBA00001033"/>
    </source>
</evidence>
<dbReference type="AlphaFoldDB" id="A0A941D7W8"/>
<dbReference type="PANTHER" id="PTHR20854:SF4">
    <property type="entry name" value="INOSITOL-1-MONOPHOSPHATASE-RELATED"/>
    <property type="match status" value="1"/>
</dbReference>
<dbReference type="EMBL" id="JAGSNF010000012">
    <property type="protein sequence ID" value="MBR7743443.1"/>
    <property type="molecule type" value="Genomic_DNA"/>
</dbReference>
<evidence type="ECO:0000256" key="8">
    <source>
        <dbReference type="RuleBase" id="RU364068"/>
    </source>
</evidence>
<feature type="binding site" evidence="7">
    <location>
        <position position="80"/>
    </location>
    <ligand>
        <name>Mg(2+)</name>
        <dbReference type="ChEBI" id="CHEBI:18420"/>
        <label>1</label>
        <note>catalytic</note>
    </ligand>
</feature>
<protein>
    <recommendedName>
        <fullName evidence="8">Inositol-1-monophosphatase</fullName>
        <ecNumber evidence="8">3.1.3.25</ecNumber>
    </recommendedName>
</protein>
<keyword evidence="6 7" id="KW-0460">Magnesium</keyword>
<accession>A0A941D7W8</accession>
<evidence type="ECO:0000256" key="7">
    <source>
        <dbReference type="PIRSR" id="PIRSR600760-2"/>
    </source>
</evidence>
<sequence>MAGTPHVPVPDGVDLAALERVACEVAGTAGRLVLDERPAELGTTVKSSRTDVVTEMDQRSQELILERLAALRPDDAVLGEEEGGTSGTSGITWVVDPIDGTVNYLYGIPEYSVSVAAVVGDPAGPDGRPVAGAVLGPARGELFHAHEGGGARLTTADGTRTLRTTDVDDLGLTLVGTGFGYVAERRTRQGRAVADLLGHVRDIRRMGSAALDLCAVACGRLDAYYETGLNPWDRAAGQLVAAEAGAVLGGLADVPDGDLAWAAAPGVAGAFGDLVRDLTTRHGIPASGRA</sequence>
<comment type="catalytic activity">
    <reaction evidence="1 8">
        <text>a myo-inositol phosphate + H2O = myo-inositol + phosphate</text>
        <dbReference type="Rhea" id="RHEA:24056"/>
        <dbReference type="ChEBI" id="CHEBI:15377"/>
        <dbReference type="ChEBI" id="CHEBI:17268"/>
        <dbReference type="ChEBI" id="CHEBI:43474"/>
        <dbReference type="ChEBI" id="CHEBI:84139"/>
        <dbReference type="EC" id="3.1.3.25"/>
    </reaction>
</comment>
<evidence type="ECO:0000256" key="4">
    <source>
        <dbReference type="ARBA" id="ARBA00022723"/>
    </source>
</evidence>
<dbReference type="InterPro" id="IPR020583">
    <property type="entry name" value="Inositol_monoP_metal-BS"/>
</dbReference>
<evidence type="ECO:0000256" key="3">
    <source>
        <dbReference type="ARBA" id="ARBA00009759"/>
    </source>
</evidence>
<dbReference type="GO" id="GO:0008934">
    <property type="term" value="F:inositol monophosphate 1-phosphatase activity"/>
    <property type="evidence" value="ECO:0007669"/>
    <property type="project" value="InterPro"/>
</dbReference>
<dbReference type="InterPro" id="IPR000760">
    <property type="entry name" value="Inositol_monophosphatase-like"/>
</dbReference>
<gene>
    <name evidence="9" type="ORF">KC207_09090</name>
</gene>
<dbReference type="PRINTS" id="PR00377">
    <property type="entry name" value="IMPHPHTASES"/>
</dbReference>
<dbReference type="Pfam" id="PF00459">
    <property type="entry name" value="Inositol_P"/>
    <property type="match status" value="1"/>
</dbReference>
<keyword evidence="10" id="KW-1185">Reference proteome</keyword>
<dbReference type="GO" id="GO:0006020">
    <property type="term" value="P:inositol metabolic process"/>
    <property type="evidence" value="ECO:0007669"/>
    <property type="project" value="TreeGrafter"/>
</dbReference>
<keyword evidence="5 8" id="KW-0378">Hydrolase</keyword>
<comment type="caution">
    <text evidence="9">The sequence shown here is derived from an EMBL/GenBank/DDBJ whole genome shotgun (WGS) entry which is preliminary data.</text>
</comment>
<evidence type="ECO:0000256" key="2">
    <source>
        <dbReference type="ARBA" id="ARBA00001946"/>
    </source>
</evidence>
<feature type="binding site" evidence="7">
    <location>
        <position position="96"/>
    </location>
    <ligand>
        <name>Mg(2+)</name>
        <dbReference type="ChEBI" id="CHEBI:18420"/>
        <label>1</label>
        <note>catalytic</note>
    </ligand>
</feature>
<dbReference type="GO" id="GO:0046872">
    <property type="term" value="F:metal ion binding"/>
    <property type="evidence" value="ECO:0007669"/>
    <property type="project" value="UniProtKB-KW"/>
</dbReference>
<dbReference type="Gene3D" id="3.40.190.80">
    <property type="match status" value="1"/>
</dbReference>
<dbReference type="GO" id="GO:0046854">
    <property type="term" value="P:phosphatidylinositol phosphate biosynthetic process"/>
    <property type="evidence" value="ECO:0007669"/>
    <property type="project" value="InterPro"/>
</dbReference>
<evidence type="ECO:0000313" key="10">
    <source>
        <dbReference type="Proteomes" id="UP000677016"/>
    </source>
</evidence>
<feature type="binding site" evidence="7">
    <location>
        <position position="98"/>
    </location>
    <ligand>
        <name>Mg(2+)</name>
        <dbReference type="ChEBI" id="CHEBI:18420"/>
        <label>1</label>
        <note>catalytic</note>
    </ligand>
</feature>
<dbReference type="PROSITE" id="PS00629">
    <property type="entry name" value="IMP_1"/>
    <property type="match status" value="1"/>
</dbReference>
<dbReference type="InterPro" id="IPR033942">
    <property type="entry name" value="IMPase"/>
</dbReference>